<dbReference type="Proteomes" id="UP001375240">
    <property type="component" value="Unassembled WGS sequence"/>
</dbReference>
<feature type="region of interest" description="Disordered" evidence="1">
    <location>
        <begin position="92"/>
        <end position="111"/>
    </location>
</feature>
<name>A0AAV9UYS8_9PEZI</name>
<proteinExistence type="predicted"/>
<dbReference type="AlphaFoldDB" id="A0AAV9UYS8"/>
<organism evidence="2 3">
    <name type="scientific">Orbilia brochopaga</name>
    <dbReference type="NCBI Taxonomy" id="3140254"/>
    <lineage>
        <taxon>Eukaryota</taxon>
        <taxon>Fungi</taxon>
        <taxon>Dikarya</taxon>
        <taxon>Ascomycota</taxon>
        <taxon>Pezizomycotina</taxon>
        <taxon>Orbiliomycetes</taxon>
        <taxon>Orbiliales</taxon>
        <taxon>Orbiliaceae</taxon>
        <taxon>Orbilia</taxon>
    </lineage>
</organism>
<reference evidence="2 3" key="1">
    <citation type="submission" date="2019-10" db="EMBL/GenBank/DDBJ databases">
        <authorList>
            <person name="Palmer J.M."/>
        </authorList>
    </citation>
    <scope>NUCLEOTIDE SEQUENCE [LARGE SCALE GENOMIC DNA]</scope>
    <source>
        <strain evidence="2 3">TWF696</strain>
    </source>
</reference>
<evidence type="ECO:0000313" key="3">
    <source>
        <dbReference type="Proteomes" id="UP001375240"/>
    </source>
</evidence>
<gene>
    <name evidence="2" type="ORF">TWF696_006358</name>
</gene>
<evidence type="ECO:0008006" key="4">
    <source>
        <dbReference type="Google" id="ProtNLM"/>
    </source>
</evidence>
<comment type="caution">
    <text evidence="2">The sequence shown here is derived from an EMBL/GenBank/DDBJ whole genome shotgun (WGS) entry which is preliminary data.</text>
</comment>
<sequence>MAARLPTQEELARQAEKGILFTAQQVADIAQKESERNGSGIAPGGPAATAQSFYDKQQHFLEKASEIVEKPPAAITKEDASEIQSLEAKALGGVRPSKGSLSSVRTQGRSTQQKLDPVFNYKLTCTKMHSKAIQSIADHNVAEAKTTELKEIPPNITKETAAKAQHDEAVTHGGVISKGSVAAQMQSIADKTEHLKETMTEAVRKREANE</sequence>
<feature type="compositionally biased region" description="Polar residues" evidence="1">
    <location>
        <begin position="99"/>
        <end position="111"/>
    </location>
</feature>
<evidence type="ECO:0000256" key="1">
    <source>
        <dbReference type="SAM" id="MobiDB-lite"/>
    </source>
</evidence>
<evidence type="ECO:0000313" key="2">
    <source>
        <dbReference type="EMBL" id="KAK6350111.1"/>
    </source>
</evidence>
<accession>A0AAV9UYS8</accession>
<dbReference type="EMBL" id="JAVHNQ010000004">
    <property type="protein sequence ID" value="KAK6350111.1"/>
    <property type="molecule type" value="Genomic_DNA"/>
</dbReference>
<keyword evidence="3" id="KW-1185">Reference proteome</keyword>
<protein>
    <recommendedName>
        <fullName evidence="4">SMP domain-containing protein</fullName>
    </recommendedName>
</protein>